<dbReference type="SUPFAM" id="SSF81296">
    <property type="entry name" value="E set domains"/>
    <property type="match status" value="6"/>
</dbReference>
<dbReference type="InterPro" id="IPR031148">
    <property type="entry name" value="Plexin"/>
</dbReference>
<name>A0ABV3F712_9NOCA</name>
<dbReference type="InterPro" id="IPR014756">
    <property type="entry name" value="Ig_E-set"/>
</dbReference>
<evidence type="ECO:0000259" key="1">
    <source>
        <dbReference type="SMART" id="SM00429"/>
    </source>
</evidence>
<dbReference type="SMART" id="SM00429">
    <property type="entry name" value="IPT"/>
    <property type="match status" value="6"/>
</dbReference>
<dbReference type="Proteomes" id="UP001551658">
    <property type="component" value="Unassembled WGS sequence"/>
</dbReference>
<feature type="domain" description="IPT/TIG" evidence="1">
    <location>
        <begin position="166"/>
        <end position="246"/>
    </location>
</feature>
<evidence type="ECO:0000313" key="3">
    <source>
        <dbReference type="Proteomes" id="UP001551658"/>
    </source>
</evidence>
<dbReference type="PANTHER" id="PTHR22625:SF70">
    <property type="entry name" value="PLEXIN A, ISOFORM A"/>
    <property type="match status" value="1"/>
</dbReference>
<comment type="caution">
    <text evidence="2">The sequence shown here is derived from an EMBL/GenBank/DDBJ whole genome shotgun (WGS) entry which is preliminary data.</text>
</comment>
<keyword evidence="3" id="KW-1185">Reference proteome</keyword>
<feature type="domain" description="IPT/TIG" evidence="1">
    <location>
        <begin position="248"/>
        <end position="328"/>
    </location>
</feature>
<protein>
    <submittedName>
        <fullName evidence="2">IPT/TIG domain-containing protein</fullName>
    </submittedName>
</protein>
<sequence>MAPTLTSLSPTSGPASGLNNVTLTGTGFVGIVTAVRFGTTATTFTIDSSSQITAIAPPGAGTVQVTVSTGAGTSNGLPYTYAVMPTLTSISPTQGPTTGGTTVTLTGTNFTGATAVRFGATPATAFTVNSSTQITATAPPGTGTVQVTVTNGAGTSNGASFTYVVVPTLSSANPNQGPAAGLNSVTLTGTGFAGTVTAVRFGSTAATFTVDSSSQITAIAPPGTGTVQVTVTTTGGTSNGLPYTYAAVPTLTSISPTQGPTTGGTTVTLTGTGLGGATAVRFGATPATGFTVNSGTQITATAPPGTGAVLVTVTTAGGTSNGLIYTYIAVPTLLSVSPTAGPVAGGTTVTLGGAGLSGATAVTFGATPATSFTVVSGTQITAVAPAGTGIVQITVTTVGGTSNGVAYTYVAVPTIGSPSPAAGPTAGGTSVSIPGAALTTTQSVTFGGVPAAFTVISDMQVTAVTPPRAAGAVNVVVTTSGGSATATGAFTYVAPPEI</sequence>
<feature type="domain" description="IPT/TIG" evidence="1">
    <location>
        <begin position="2"/>
        <end position="82"/>
    </location>
</feature>
<dbReference type="Gene3D" id="2.60.40.10">
    <property type="entry name" value="Immunoglobulins"/>
    <property type="match status" value="6"/>
</dbReference>
<dbReference type="PANTHER" id="PTHR22625">
    <property type="entry name" value="PLEXIN"/>
    <property type="match status" value="1"/>
</dbReference>
<feature type="domain" description="IPT/TIG" evidence="1">
    <location>
        <begin position="330"/>
        <end position="410"/>
    </location>
</feature>
<dbReference type="InterPro" id="IPR013783">
    <property type="entry name" value="Ig-like_fold"/>
</dbReference>
<reference evidence="2 3" key="1">
    <citation type="submission" date="2024-06" db="EMBL/GenBank/DDBJ databases">
        <title>The Natural Products Discovery Center: Release of the First 8490 Sequenced Strains for Exploring Actinobacteria Biosynthetic Diversity.</title>
        <authorList>
            <person name="Kalkreuter E."/>
            <person name="Kautsar S.A."/>
            <person name="Yang D."/>
            <person name="Bader C.D."/>
            <person name="Teijaro C.N."/>
            <person name="Fluegel L."/>
            <person name="Davis C.M."/>
            <person name="Simpson J.R."/>
            <person name="Lauterbach L."/>
            <person name="Steele A.D."/>
            <person name="Gui C."/>
            <person name="Meng S."/>
            <person name="Li G."/>
            <person name="Viehrig K."/>
            <person name="Ye F."/>
            <person name="Su P."/>
            <person name="Kiefer A.F."/>
            <person name="Nichols A."/>
            <person name="Cepeda A.J."/>
            <person name="Yan W."/>
            <person name="Fan B."/>
            <person name="Jiang Y."/>
            <person name="Adhikari A."/>
            <person name="Zheng C.-J."/>
            <person name="Schuster L."/>
            <person name="Cowan T.M."/>
            <person name="Smanski M.J."/>
            <person name="Chevrette M.G."/>
            <person name="De Carvalho L.P.S."/>
            <person name="Shen B."/>
        </authorList>
    </citation>
    <scope>NUCLEOTIDE SEQUENCE [LARGE SCALE GENOMIC DNA]</scope>
    <source>
        <strain evidence="2 3">NPDC050671</strain>
    </source>
</reference>
<gene>
    <name evidence="2" type="ORF">AB0H72_12215</name>
</gene>
<accession>A0ABV3F712</accession>
<proteinExistence type="predicted"/>
<dbReference type="Pfam" id="PF01833">
    <property type="entry name" value="TIG"/>
    <property type="match status" value="6"/>
</dbReference>
<organism evidence="2 3">
    <name type="scientific">Nocardia fusca</name>
    <dbReference type="NCBI Taxonomy" id="941183"/>
    <lineage>
        <taxon>Bacteria</taxon>
        <taxon>Bacillati</taxon>
        <taxon>Actinomycetota</taxon>
        <taxon>Actinomycetes</taxon>
        <taxon>Mycobacteriales</taxon>
        <taxon>Nocardiaceae</taxon>
        <taxon>Nocardia</taxon>
    </lineage>
</organism>
<dbReference type="RefSeq" id="WP_357977584.1">
    <property type="nucleotide sequence ID" value="NZ_JBFAIH010000005.1"/>
</dbReference>
<dbReference type="InterPro" id="IPR002909">
    <property type="entry name" value="IPT_dom"/>
</dbReference>
<feature type="domain" description="IPT/TIG" evidence="1">
    <location>
        <begin position="412"/>
        <end position="493"/>
    </location>
</feature>
<feature type="domain" description="IPT/TIG" evidence="1">
    <location>
        <begin position="84"/>
        <end position="164"/>
    </location>
</feature>
<dbReference type="EMBL" id="JBFAIH010000005">
    <property type="protein sequence ID" value="MEV0363460.1"/>
    <property type="molecule type" value="Genomic_DNA"/>
</dbReference>
<evidence type="ECO:0000313" key="2">
    <source>
        <dbReference type="EMBL" id="MEV0363460.1"/>
    </source>
</evidence>
<dbReference type="CDD" id="cd00102">
    <property type="entry name" value="IPT"/>
    <property type="match status" value="2"/>
</dbReference>